<dbReference type="Proteomes" id="UP000005438">
    <property type="component" value="Chromosome"/>
</dbReference>
<evidence type="ECO:0000256" key="3">
    <source>
        <dbReference type="ARBA" id="ARBA00022475"/>
    </source>
</evidence>
<gene>
    <name evidence="14" type="ordered locus">Niako_2316</name>
</gene>
<dbReference type="FunFam" id="3.40.50.300:FF:000221">
    <property type="entry name" value="Multidrug ABC transporter ATP-binding protein"/>
    <property type="match status" value="1"/>
</dbReference>
<dbReference type="GO" id="GO:0005524">
    <property type="term" value="F:ATP binding"/>
    <property type="evidence" value="ECO:0007669"/>
    <property type="project" value="UniProtKB-KW"/>
</dbReference>
<evidence type="ECO:0000256" key="4">
    <source>
        <dbReference type="ARBA" id="ARBA00022692"/>
    </source>
</evidence>
<evidence type="ECO:0000313" key="15">
    <source>
        <dbReference type="Proteomes" id="UP000005438"/>
    </source>
</evidence>
<dbReference type="AlphaFoldDB" id="G8TKI6"/>
<dbReference type="GO" id="GO:0005886">
    <property type="term" value="C:plasma membrane"/>
    <property type="evidence" value="ECO:0007669"/>
    <property type="project" value="UniProtKB-SubCell"/>
</dbReference>
<feature type="domain" description="Peptidase C39" evidence="13">
    <location>
        <begin position="14"/>
        <end position="137"/>
    </location>
</feature>
<accession>G8TKI6</accession>
<feature type="domain" description="ABC transmembrane type-1" evidence="12">
    <location>
        <begin position="183"/>
        <end position="462"/>
    </location>
</feature>
<feature type="transmembrane region" description="Helical" evidence="10">
    <location>
        <begin position="180"/>
        <end position="202"/>
    </location>
</feature>
<name>G8TKI6_NIAKG</name>
<dbReference type="Gene3D" id="3.90.70.10">
    <property type="entry name" value="Cysteine proteinases"/>
    <property type="match status" value="1"/>
</dbReference>
<dbReference type="InterPro" id="IPR017871">
    <property type="entry name" value="ABC_transporter-like_CS"/>
</dbReference>
<evidence type="ECO:0000256" key="6">
    <source>
        <dbReference type="ARBA" id="ARBA00022801"/>
    </source>
</evidence>
<feature type="domain" description="ABC transporter" evidence="11">
    <location>
        <begin position="496"/>
        <end position="732"/>
    </location>
</feature>
<feature type="transmembrane region" description="Helical" evidence="10">
    <location>
        <begin position="241"/>
        <end position="259"/>
    </location>
</feature>
<dbReference type="Pfam" id="PF00005">
    <property type="entry name" value="ABC_tran"/>
    <property type="match status" value="1"/>
</dbReference>
<keyword evidence="8 10" id="KW-1133">Transmembrane helix</keyword>
<keyword evidence="5" id="KW-0547">Nucleotide-binding</keyword>
<dbReference type="RefSeq" id="WP_014218574.1">
    <property type="nucleotide sequence ID" value="NC_016609.1"/>
</dbReference>
<feature type="transmembrane region" description="Helical" evidence="10">
    <location>
        <begin position="319"/>
        <end position="338"/>
    </location>
</feature>
<dbReference type="InterPro" id="IPR039421">
    <property type="entry name" value="Type_1_exporter"/>
</dbReference>
<dbReference type="eggNOG" id="COG3271">
    <property type="taxonomic scope" value="Bacteria"/>
</dbReference>
<dbReference type="GO" id="GO:0006508">
    <property type="term" value="P:proteolysis"/>
    <property type="evidence" value="ECO:0007669"/>
    <property type="project" value="InterPro"/>
</dbReference>
<evidence type="ECO:0000259" key="12">
    <source>
        <dbReference type="PROSITE" id="PS50929"/>
    </source>
</evidence>
<evidence type="ECO:0000256" key="5">
    <source>
        <dbReference type="ARBA" id="ARBA00022741"/>
    </source>
</evidence>
<dbReference type="Gene3D" id="3.40.50.300">
    <property type="entry name" value="P-loop containing nucleotide triphosphate hydrolases"/>
    <property type="match status" value="1"/>
</dbReference>
<feature type="transmembrane region" description="Helical" evidence="10">
    <location>
        <begin position="290"/>
        <end position="312"/>
    </location>
</feature>
<evidence type="ECO:0000256" key="8">
    <source>
        <dbReference type="ARBA" id="ARBA00022989"/>
    </source>
</evidence>
<dbReference type="PROSITE" id="PS50990">
    <property type="entry name" value="PEPTIDASE_C39"/>
    <property type="match status" value="1"/>
</dbReference>
<sequence>MNSGAVKNISFNKRTGHLPSGYACLWIIVQHYDKKYSEENFRGKIDVNKAGIALSDISIAAEKTGFRARCTELTFKELTDDAFLPCIIKWDRQYCVLQSGPGFGKGKMLQCITPAGDIISYTRAEFMRHWTGNELTGIQTTGEVLLLEPSFTFHNRDRKNGDTLSWRIILKFFTRSRLQITQVVMSLLISSLFQLIIPFLMQSVVDIGVNTQDLNYITIVLCAMFMLIMGRISVDFIRSRLILYITTTVNISVISEFWIKLTRLPISYFDRNHTGDILQRISDNKNVQNFLTGPTLTTIYSILNFIVFAIVLMMYKIELFIIFTIAMVLYSLWMQLFLRFRRKINYELFDASAQENNTTLQLVQGMQDIRLNNIGQFKRWDWEKMQLALFRLYSKRLNYNQLQQAGAMAINHLKDMVLTFAVAKLLVEGELTFGAMLAIQYIIGQLGAPIEQLIWYIQNAQDAKISMERLNEIHEKEEEEIPGKNYILHLPPLQIIQLTNFSFTFPGNNTSRVLNDLFITIPPGKTTAIVGESGCGKTTLLKILLKFYNRYEGNITVGDIEFKDISPSYWRSQCAAVFQDGFIFSDTIEKNISMEHQQADREKLMEACRIANILSFIDSLPDGFNTRLGTDGTGISQGQKQRLLIARAVYKDPQYLFLDEFTNSLDAANEVTVIENLRLFSANRTIVVIAHRLSTVRNADNIIVMHQGRITEQGTHEELTRAKGKYFKLIKNQLLTDSIEMSNNANQL</sequence>
<protein>
    <submittedName>
        <fullName evidence="14">Xenobiotic-transporting ATPase</fullName>
        <ecNumber evidence="14">3.6.3.44</ecNumber>
    </submittedName>
</protein>
<evidence type="ECO:0000256" key="7">
    <source>
        <dbReference type="ARBA" id="ARBA00022840"/>
    </source>
</evidence>
<evidence type="ECO:0000256" key="1">
    <source>
        <dbReference type="ARBA" id="ARBA00004651"/>
    </source>
</evidence>
<proteinExistence type="predicted"/>
<dbReference type="PROSITE" id="PS50893">
    <property type="entry name" value="ABC_TRANSPORTER_2"/>
    <property type="match status" value="1"/>
</dbReference>
<evidence type="ECO:0000256" key="9">
    <source>
        <dbReference type="ARBA" id="ARBA00023136"/>
    </source>
</evidence>
<dbReference type="EMBL" id="CP003178">
    <property type="protein sequence ID" value="AEV98660.1"/>
    <property type="molecule type" value="Genomic_DNA"/>
</dbReference>
<dbReference type="KEGG" id="nko:Niako_2316"/>
<dbReference type="InterPro" id="IPR011527">
    <property type="entry name" value="ABC1_TM_dom"/>
</dbReference>
<dbReference type="PATRIC" id="fig|700598.3.peg.2386"/>
<dbReference type="PANTHER" id="PTHR43394">
    <property type="entry name" value="ATP-DEPENDENT PERMEASE MDL1, MITOCHONDRIAL"/>
    <property type="match status" value="1"/>
</dbReference>
<dbReference type="SUPFAM" id="SSF90123">
    <property type="entry name" value="ABC transporter transmembrane region"/>
    <property type="match status" value="1"/>
</dbReference>
<dbReference type="Pfam" id="PF00664">
    <property type="entry name" value="ABC_membrane"/>
    <property type="match status" value="1"/>
</dbReference>
<evidence type="ECO:0000313" key="14">
    <source>
        <dbReference type="EMBL" id="AEV98660.1"/>
    </source>
</evidence>
<reference evidence="14 15" key="1">
    <citation type="submission" date="2011-12" db="EMBL/GenBank/DDBJ databases">
        <title>The complete genome of Niastella koreensis GR20-10.</title>
        <authorList>
            <consortium name="US DOE Joint Genome Institute (JGI-PGF)"/>
            <person name="Lucas S."/>
            <person name="Han J."/>
            <person name="Lapidus A."/>
            <person name="Bruce D."/>
            <person name="Goodwin L."/>
            <person name="Pitluck S."/>
            <person name="Peters L."/>
            <person name="Kyrpides N."/>
            <person name="Mavromatis K."/>
            <person name="Ivanova N."/>
            <person name="Mikhailova N."/>
            <person name="Davenport K."/>
            <person name="Saunders E."/>
            <person name="Detter J.C."/>
            <person name="Tapia R."/>
            <person name="Han C."/>
            <person name="Land M."/>
            <person name="Hauser L."/>
            <person name="Markowitz V."/>
            <person name="Cheng J.-F."/>
            <person name="Hugenholtz P."/>
            <person name="Woyke T."/>
            <person name="Wu D."/>
            <person name="Tindall B."/>
            <person name="Pomrenke H."/>
            <person name="Brambilla E."/>
            <person name="Klenk H.-P."/>
            <person name="Eisen J.A."/>
        </authorList>
    </citation>
    <scope>NUCLEOTIDE SEQUENCE [LARGE SCALE GENOMIC DNA]</scope>
    <source>
        <strain evidence="15">DSM 17620 / KACC 11465 / NBRC 106392 / GR20-10</strain>
    </source>
</reference>
<dbReference type="InterPro" id="IPR003439">
    <property type="entry name" value="ABC_transporter-like_ATP-bd"/>
</dbReference>
<organism evidence="14 15">
    <name type="scientific">Niastella koreensis (strain DSM 17620 / KACC 11465 / NBRC 106392 / GR20-10)</name>
    <dbReference type="NCBI Taxonomy" id="700598"/>
    <lineage>
        <taxon>Bacteria</taxon>
        <taxon>Pseudomonadati</taxon>
        <taxon>Bacteroidota</taxon>
        <taxon>Chitinophagia</taxon>
        <taxon>Chitinophagales</taxon>
        <taxon>Chitinophagaceae</taxon>
        <taxon>Niastella</taxon>
    </lineage>
</organism>
<dbReference type="InterPro" id="IPR005074">
    <property type="entry name" value="Peptidase_C39"/>
</dbReference>
<dbReference type="Pfam" id="PF03412">
    <property type="entry name" value="Peptidase_C39"/>
    <property type="match status" value="1"/>
</dbReference>
<comment type="subcellular location">
    <subcellularLocation>
        <location evidence="1">Cell membrane</location>
        <topology evidence="1">Multi-pass membrane protein</topology>
    </subcellularLocation>
</comment>
<dbReference type="PANTHER" id="PTHR43394:SF1">
    <property type="entry name" value="ATP-BINDING CASSETTE SUB-FAMILY B MEMBER 10, MITOCHONDRIAL"/>
    <property type="match status" value="1"/>
</dbReference>
<dbReference type="GO" id="GO:0008233">
    <property type="term" value="F:peptidase activity"/>
    <property type="evidence" value="ECO:0007669"/>
    <property type="project" value="InterPro"/>
</dbReference>
<feature type="transmembrane region" description="Helical" evidence="10">
    <location>
        <begin position="214"/>
        <end position="234"/>
    </location>
</feature>
<dbReference type="EC" id="3.6.3.44" evidence="14"/>
<keyword evidence="4 10" id="KW-0812">Transmembrane</keyword>
<dbReference type="CDD" id="cd18571">
    <property type="entry name" value="ABC_6TM_peptidase_like"/>
    <property type="match status" value="1"/>
</dbReference>
<evidence type="ECO:0000259" key="11">
    <source>
        <dbReference type="PROSITE" id="PS50893"/>
    </source>
</evidence>
<dbReference type="InterPro" id="IPR027417">
    <property type="entry name" value="P-loop_NTPase"/>
</dbReference>
<dbReference type="HOGENOM" id="CLU_000604_95_3_10"/>
<dbReference type="SMART" id="SM00382">
    <property type="entry name" value="AAA"/>
    <property type="match status" value="1"/>
</dbReference>
<keyword evidence="2" id="KW-0813">Transport</keyword>
<dbReference type="STRING" id="700598.Niako_2316"/>
<dbReference type="PROSITE" id="PS50929">
    <property type="entry name" value="ABC_TM1F"/>
    <property type="match status" value="1"/>
</dbReference>
<dbReference type="PROSITE" id="PS00211">
    <property type="entry name" value="ABC_TRANSPORTER_1"/>
    <property type="match status" value="1"/>
</dbReference>
<dbReference type="InterPro" id="IPR036640">
    <property type="entry name" value="ABC1_TM_sf"/>
</dbReference>
<keyword evidence="9 10" id="KW-0472">Membrane</keyword>
<keyword evidence="3" id="KW-1003">Cell membrane</keyword>
<dbReference type="Gene3D" id="1.20.1560.10">
    <property type="entry name" value="ABC transporter type 1, transmembrane domain"/>
    <property type="match status" value="1"/>
</dbReference>
<dbReference type="GO" id="GO:0016887">
    <property type="term" value="F:ATP hydrolysis activity"/>
    <property type="evidence" value="ECO:0007669"/>
    <property type="project" value="InterPro"/>
</dbReference>
<evidence type="ECO:0000259" key="13">
    <source>
        <dbReference type="PROSITE" id="PS50990"/>
    </source>
</evidence>
<dbReference type="GO" id="GO:0015421">
    <property type="term" value="F:ABC-type oligopeptide transporter activity"/>
    <property type="evidence" value="ECO:0007669"/>
    <property type="project" value="TreeGrafter"/>
</dbReference>
<evidence type="ECO:0000256" key="10">
    <source>
        <dbReference type="SAM" id="Phobius"/>
    </source>
</evidence>
<keyword evidence="6 14" id="KW-0378">Hydrolase</keyword>
<dbReference type="eggNOG" id="COG2274">
    <property type="taxonomic scope" value="Bacteria"/>
</dbReference>
<dbReference type="OrthoDB" id="9760358at2"/>
<dbReference type="InterPro" id="IPR003593">
    <property type="entry name" value="AAA+_ATPase"/>
</dbReference>
<evidence type="ECO:0000256" key="2">
    <source>
        <dbReference type="ARBA" id="ARBA00022448"/>
    </source>
</evidence>
<keyword evidence="7" id="KW-0067">ATP-binding</keyword>
<dbReference type="SUPFAM" id="SSF52540">
    <property type="entry name" value="P-loop containing nucleoside triphosphate hydrolases"/>
    <property type="match status" value="1"/>
</dbReference>